<evidence type="ECO:0000313" key="3">
    <source>
        <dbReference type="EMBL" id="KAK7291471.1"/>
    </source>
</evidence>
<feature type="region of interest" description="Disordered" evidence="1">
    <location>
        <begin position="59"/>
        <end position="122"/>
    </location>
</feature>
<proteinExistence type="predicted"/>
<dbReference type="PANTHER" id="PTHR48436">
    <property type="entry name" value="2, PUTATIVE-RELATED"/>
    <property type="match status" value="1"/>
</dbReference>
<reference evidence="3 4" key="1">
    <citation type="submission" date="2024-01" db="EMBL/GenBank/DDBJ databases">
        <title>The genomes of 5 underutilized Papilionoideae crops provide insights into root nodulation and disease resistanc.</title>
        <authorList>
            <person name="Yuan L."/>
        </authorList>
    </citation>
    <scope>NUCLEOTIDE SEQUENCE [LARGE SCALE GENOMIC DNA]</scope>
    <source>
        <strain evidence="3">ZHUSHIDOU_FW_LH</strain>
        <tissue evidence="3">Leaf</tissue>
    </source>
</reference>
<feature type="compositionally biased region" description="Basic and acidic residues" evidence="1">
    <location>
        <begin position="95"/>
        <end position="104"/>
    </location>
</feature>
<accession>A0AAN9PB07</accession>
<gene>
    <name evidence="3" type="ORF">RIF29_06638</name>
</gene>
<keyword evidence="2" id="KW-0472">Membrane</keyword>
<keyword evidence="2" id="KW-1133">Transmembrane helix</keyword>
<evidence type="ECO:0008006" key="5">
    <source>
        <dbReference type="Google" id="ProtNLM"/>
    </source>
</evidence>
<evidence type="ECO:0000256" key="1">
    <source>
        <dbReference type="SAM" id="MobiDB-lite"/>
    </source>
</evidence>
<dbReference type="InterPro" id="IPR055276">
    <property type="entry name" value="NHL41-like"/>
</dbReference>
<dbReference type="EMBL" id="JAYWIO010000001">
    <property type="protein sequence ID" value="KAK7291471.1"/>
    <property type="molecule type" value="Genomic_DNA"/>
</dbReference>
<evidence type="ECO:0000256" key="2">
    <source>
        <dbReference type="SAM" id="Phobius"/>
    </source>
</evidence>
<keyword evidence="2" id="KW-0812">Transmembrane</keyword>
<evidence type="ECO:0000313" key="4">
    <source>
        <dbReference type="Proteomes" id="UP001372338"/>
    </source>
</evidence>
<comment type="caution">
    <text evidence="3">The sequence shown here is derived from an EMBL/GenBank/DDBJ whole genome shotgun (WGS) entry which is preliminary data.</text>
</comment>
<name>A0AAN9PB07_CROPI</name>
<dbReference type="Proteomes" id="UP001372338">
    <property type="component" value="Unassembled WGS sequence"/>
</dbReference>
<sequence length="373" mass="41694">MMITPKACFSKHSQWPPKSFRLRQGLRASAALFLPWMSEWIQDHIPIWFNSHNKSTMHAKHDSDDVTSYDHSSLRSSPPPAKPPVYFVQSPSRDSSSHDGDKFSNMHATPNFHSPMESPLHSASSASRVSGVYNNNISSGLGKKGNQKMIGHHDKGWHDECKVIEEEGEYGDFYHGRSKGLSRRTQVFVALVGFVLIFCVFCLIIWGASRPYKPKIRVKRLTIHNFYFGEGSDMTGVGTKMLTVNCSVKMTVHNPATFFGIHVSSNPVNLKYSEITVATGELKKYYQQRKSDRIVSVNLQGNKVPLYGAGASFAGSTDNEKIPMKLVFEVRSQGNIVGKLVKSKHCQHVSCSVDIDSHNNKPIILKDSLCTYA</sequence>
<dbReference type="AlphaFoldDB" id="A0AAN9PB07"/>
<feature type="transmembrane region" description="Helical" evidence="2">
    <location>
        <begin position="187"/>
        <end position="208"/>
    </location>
</feature>
<protein>
    <recommendedName>
        <fullName evidence="5">Late embryogenesis abundant protein LEA-2 subgroup domain-containing protein</fullName>
    </recommendedName>
</protein>
<keyword evidence="4" id="KW-1185">Reference proteome</keyword>
<dbReference type="PANTHER" id="PTHR48436:SF1">
    <property type="entry name" value="2, PUTATIVE-RELATED"/>
    <property type="match status" value="1"/>
</dbReference>
<organism evidence="3 4">
    <name type="scientific">Crotalaria pallida</name>
    <name type="common">Smooth rattlebox</name>
    <name type="synonym">Crotalaria striata</name>
    <dbReference type="NCBI Taxonomy" id="3830"/>
    <lineage>
        <taxon>Eukaryota</taxon>
        <taxon>Viridiplantae</taxon>
        <taxon>Streptophyta</taxon>
        <taxon>Embryophyta</taxon>
        <taxon>Tracheophyta</taxon>
        <taxon>Spermatophyta</taxon>
        <taxon>Magnoliopsida</taxon>
        <taxon>eudicotyledons</taxon>
        <taxon>Gunneridae</taxon>
        <taxon>Pentapetalae</taxon>
        <taxon>rosids</taxon>
        <taxon>fabids</taxon>
        <taxon>Fabales</taxon>
        <taxon>Fabaceae</taxon>
        <taxon>Papilionoideae</taxon>
        <taxon>50 kb inversion clade</taxon>
        <taxon>genistoids sensu lato</taxon>
        <taxon>core genistoids</taxon>
        <taxon>Crotalarieae</taxon>
        <taxon>Crotalaria</taxon>
    </lineage>
</organism>